<accession>A0ABV2NGA7</accession>
<keyword evidence="3" id="KW-1185">Reference proteome</keyword>
<dbReference type="PANTHER" id="PTHR45947:SF3">
    <property type="entry name" value="SULFOQUINOVOSYL TRANSFERASE SQD2"/>
    <property type="match status" value="1"/>
</dbReference>
<evidence type="ECO:0000256" key="1">
    <source>
        <dbReference type="SAM" id="MobiDB-lite"/>
    </source>
</evidence>
<evidence type="ECO:0000313" key="2">
    <source>
        <dbReference type="EMBL" id="MET3865532.1"/>
    </source>
</evidence>
<gene>
    <name evidence="2" type="ORF">ABIC20_002841</name>
</gene>
<dbReference type="EMBL" id="JBEPNW010000002">
    <property type="protein sequence ID" value="MET3865532.1"/>
    <property type="molecule type" value="Genomic_DNA"/>
</dbReference>
<dbReference type="SUPFAM" id="SSF53756">
    <property type="entry name" value="UDP-Glycosyltransferase/glycogen phosphorylase"/>
    <property type="match status" value="1"/>
</dbReference>
<dbReference type="Pfam" id="PF13692">
    <property type="entry name" value="Glyco_trans_1_4"/>
    <property type="match status" value="1"/>
</dbReference>
<reference evidence="2 3" key="1">
    <citation type="submission" date="2024-06" db="EMBL/GenBank/DDBJ databases">
        <title>Genomics of switchgrass bacterial isolates.</title>
        <authorList>
            <person name="Shade A."/>
        </authorList>
    </citation>
    <scope>NUCLEOTIDE SEQUENCE [LARGE SCALE GENOMIC DNA]</scope>
    <source>
        <strain evidence="2 3">PvP084</strain>
    </source>
</reference>
<dbReference type="Proteomes" id="UP001549119">
    <property type="component" value="Unassembled WGS sequence"/>
</dbReference>
<dbReference type="RefSeq" id="WP_012321538.1">
    <property type="nucleotide sequence ID" value="NZ_BJXP01000015.1"/>
</dbReference>
<comment type="caution">
    <text evidence="2">The sequence shown here is derived from an EMBL/GenBank/DDBJ whole genome shotgun (WGS) entry which is preliminary data.</text>
</comment>
<name>A0ABV2NGA7_9HYPH</name>
<sequence length="564" mass="60377">MVKGASELCRDGDGGTAGGTASRAGRIRSNFAAFDARVRHAERLAAAGDRAGAAVETAIAATLAAHRHCGVFASPRLERLMTGIGRTLDGGGDARHGAGADGAPYRRVLHVCTQLAPVGGLTKMLALWIGADRDRVNGVALTQHRGPVDARITAAVRESGGGIHHLNHHKGDKLAWARELRQIARGYDVVVLHIHCEDVVPLIAFADPAKSPPVLLLNHADHLFWIGTRISHAVINLREAARRLAVTRRGVDPARSLLLPTLITLPERQRTRSAAKRALGVPEDSVLLVSVARGAKYRNVGAVTYADRHVDLLAAHPQARLIVVGPGERADWERARAATGGRITAHAELPDPRVFFEAADIYVDSYPFVSSTSMLEAAAYGLPLVTRFEAPAAAEIVAINHPGLDVTARVAHDQAAYEAHLTALITDAAARDAAGAESAAAVAGLYAPAAWLAGLDAIYAQARALPRLPPETDAAGPAETPHLGEPDLRHQDMFGSDFPVSEMTKNYIGMLPLRQRVASWLVLRRAGDFSGLWEPVRLLLPEWLVRNVKDRFGPMRVRAQVPST</sequence>
<feature type="region of interest" description="Disordered" evidence="1">
    <location>
        <begin position="1"/>
        <end position="21"/>
    </location>
</feature>
<evidence type="ECO:0008006" key="4">
    <source>
        <dbReference type="Google" id="ProtNLM"/>
    </source>
</evidence>
<dbReference type="GeneID" id="6140686"/>
<organism evidence="2 3">
    <name type="scientific">Methylobacterium radiotolerans</name>
    <dbReference type="NCBI Taxonomy" id="31998"/>
    <lineage>
        <taxon>Bacteria</taxon>
        <taxon>Pseudomonadati</taxon>
        <taxon>Pseudomonadota</taxon>
        <taxon>Alphaproteobacteria</taxon>
        <taxon>Hyphomicrobiales</taxon>
        <taxon>Methylobacteriaceae</taxon>
        <taxon>Methylobacterium</taxon>
    </lineage>
</organism>
<proteinExistence type="predicted"/>
<dbReference type="InterPro" id="IPR050194">
    <property type="entry name" value="Glycosyltransferase_grp1"/>
</dbReference>
<protein>
    <recommendedName>
        <fullName evidence="4">Glycosyl transferase group 1</fullName>
    </recommendedName>
</protein>
<dbReference type="Gene3D" id="3.40.50.2000">
    <property type="entry name" value="Glycogen Phosphorylase B"/>
    <property type="match status" value="1"/>
</dbReference>
<evidence type="ECO:0000313" key="3">
    <source>
        <dbReference type="Proteomes" id="UP001549119"/>
    </source>
</evidence>
<dbReference type="PANTHER" id="PTHR45947">
    <property type="entry name" value="SULFOQUINOVOSYL TRANSFERASE SQD2"/>
    <property type="match status" value="1"/>
</dbReference>